<name>A0A8R1HQB0_CAEJA</name>
<dbReference type="GO" id="GO:0003676">
    <property type="term" value="F:nucleic acid binding"/>
    <property type="evidence" value="ECO:0007669"/>
    <property type="project" value="InterPro"/>
</dbReference>
<sequence>MQGSSFRHATRHAHLTTVFTDEKLFSLEAEFNPQNHRGLAQVPQEANSKGRLVHRAAHPQQIMVFGGITSNGKTPLVFFGARCESEPGILQILAKRRDII</sequence>
<keyword evidence="2" id="KW-1185">Reference proteome</keyword>
<accession>A0A8R1HQB0</accession>
<evidence type="ECO:0000313" key="2">
    <source>
        <dbReference type="Proteomes" id="UP000005237"/>
    </source>
</evidence>
<dbReference type="PANTHER" id="PTHR46068:SF1">
    <property type="entry name" value="TRANSPOSASE IS30-LIKE HTH DOMAIN-CONTAINING PROTEIN"/>
    <property type="match status" value="1"/>
</dbReference>
<organism evidence="1 2">
    <name type="scientific">Caenorhabditis japonica</name>
    <dbReference type="NCBI Taxonomy" id="281687"/>
    <lineage>
        <taxon>Eukaryota</taxon>
        <taxon>Metazoa</taxon>
        <taxon>Ecdysozoa</taxon>
        <taxon>Nematoda</taxon>
        <taxon>Chromadorea</taxon>
        <taxon>Rhabditida</taxon>
        <taxon>Rhabditina</taxon>
        <taxon>Rhabditomorpha</taxon>
        <taxon>Rhabditoidea</taxon>
        <taxon>Rhabditidae</taxon>
        <taxon>Peloderinae</taxon>
        <taxon>Caenorhabditis</taxon>
    </lineage>
</organism>
<dbReference type="Gene3D" id="3.30.420.10">
    <property type="entry name" value="Ribonuclease H-like superfamily/Ribonuclease H"/>
    <property type="match status" value="1"/>
</dbReference>
<reference evidence="2" key="1">
    <citation type="submission" date="2010-08" db="EMBL/GenBank/DDBJ databases">
        <authorList>
            <consortium name="Caenorhabditis japonica Sequencing Consortium"/>
            <person name="Wilson R.K."/>
        </authorList>
    </citation>
    <scope>NUCLEOTIDE SEQUENCE [LARGE SCALE GENOMIC DNA]</scope>
    <source>
        <strain evidence="2">DF5081</strain>
    </source>
</reference>
<dbReference type="InterPro" id="IPR036397">
    <property type="entry name" value="RNaseH_sf"/>
</dbReference>
<evidence type="ECO:0000313" key="1">
    <source>
        <dbReference type="EnsemblMetazoa" id="CJA06949.1"/>
    </source>
</evidence>
<dbReference type="Proteomes" id="UP000005237">
    <property type="component" value="Unassembled WGS sequence"/>
</dbReference>
<proteinExistence type="predicted"/>
<dbReference type="PANTHER" id="PTHR46068">
    <property type="entry name" value="PROTEIN CBG27172"/>
    <property type="match status" value="1"/>
</dbReference>
<dbReference type="EnsemblMetazoa" id="CJA06949.1">
    <property type="protein sequence ID" value="CJA06949.1"/>
    <property type="gene ID" value="WBGene00126153"/>
</dbReference>
<reference evidence="1" key="2">
    <citation type="submission" date="2022-06" db="UniProtKB">
        <authorList>
            <consortium name="EnsemblMetazoa"/>
        </authorList>
    </citation>
    <scope>IDENTIFICATION</scope>
    <source>
        <strain evidence="1">DF5081</strain>
    </source>
</reference>
<dbReference type="AlphaFoldDB" id="A0A8R1HQB0"/>
<protein>
    <submittedName>
        <fullName evidence="1">Uncharacterized protein</fullName>
    </submittedName>
</protein>